<dbReference type="RefSeq" id="WP_119778062.1">
    <property type="nucleotide sequence ID" value="NZ_QYUK01000011.1"/>
</dbReference>
<dbReference type="InterPro" id="IPR001468">
    <property type="entry name" value="Indole-3-GlycerolPSynthase_CS"/>
</dbReference>
<keyword evidence="7 10" id="KW-0822">Tryptophan biosynthesis</keyword>
<accession>A0A418WBJ2</accession>
<dbReference type="SUPFAM" id="SSF51366">
    <property type="entry name" value="Ribulose-phoshate binding barrel"/>
    <property type="match status" value="1"/>
</dbReference>
<keyword evidence="8 10" id="KW-0057">Aromatic amino acid biosynthesis</keyword>
<proteinExistence type="inferred from homology"/>
<evidence type="ECO:0000256" key="5">
    <source>
        <dbReference type="ARBA" id="ARBA00022605"/>
    </source>
</evidence>
<dbReference type="InterPro" id="IPR045186">
    <property type="entry name" value="Indole-3-glycerol_P_synth"/>
</dbReference>
<comment type="caution">
    <text evidence="12">The sequence shown here is derived from an EMBL/GenBank/DDBJ whole genome shotgun (WGS) entry which is preliminary data.</text>
</comment>
<dbReference type="NCBIfam" id="NF001370">
    <property type="entry name" value="PRK00278.1-2"/>
    <property type="match status" value="1"/>
</dbReference>
<evidence type="ECO:0000256" key="1">
    <source>
        <dbReference type="ARBA" id="ARBA00001633"/>
    </source>
</evidence>
<dbReference type="AlphaFoldDB" id="A0A418WBJ2"/>
<evidence type="ECO:0000256" key="4">
    <source>
        <dbReference type="ARBA" id="ARBA00018080"/>
    </source>
</evidence>
<evidence type="ECO:0000313" key="12">
    <source>
        <dbReference type="EMBL" id="RJF87423.1"/>
    </source>
</evidence>
<dbReference type="PROSITE" id="PS00614">
    <property type="entry name" value="IGPS"/>
    <property type="match status" value="1"/>
</dbReference>
<dbReference type="EC" id="4.1.1.48" evidence="3 10"/>
<name>A0A418WBJ2_9PROT</name>
<dbReference type="NCBIfam" id="NF001377">
    <property type="entry name" value="PRK00278.2-4"/>
    <property type="match status" value="1"/>
</dbReference>
<evidence type="ECO:0000256" key="2">
    <source>
        <dbReference type="ARBA" id="ARBA00004696"/>
    </source>
</evidence>
<dbReference type="Proteomes" id="UP000284605">
    <property type="component" value="Unassembled WGS sequence"/>
</dbReference>
<dbReference type="UniPathway" id="UPA00035">
    <property type="reaction ID" value="UER00043"/>
</dbReference>
<evidence type="ECO:0000256" key="6">
    <source>
        <dbReference type="ARBA" id="ARBA00022793"/>
    </source>
</evidence>
<dbReference type="HAMAP" id="MF_00134_B">
    <property type="entry name" value="IGPS_B"/>
    <property type="match status" value="1"/>
</dbReference>
<evidence type="ECO:0000256" key="10">
    <source>
        <dbReference type="HAMAP-Rule" id="MF_00134"/>
    </source>
</evidence>
<comment type="similarity">
    <text evidence="10">Belongs to the TrpC family.</text>
</comment>
<feature type="domain" description="Indole-3-glycerol phosphate synthase" evidence="11">
    <location>
        <begin position="5"/>
        <end position="260"/>
    </location>
</feature>
<dbReference type="EMBL" id="QYUK01000011">
    <property type="protein sequence ID" value="RJF87423.1"/>
    <property type="molecule type" value="Genomic_DNA"/>
</dbReference>
<sequence>MSDTLARICAYKREDVTFRKLTRSLSVVEDAARAAEAPRGFARALVAKHQAGAFALIAEVKKASPSKGLIRADFDPPSLARAYEAGGAACLSVLTDGPSFQGDDSYLTAARGAVALPALRKDFMVDTYQVPEARALGADCILVIMAAVDDGLARELVGAAHDWGMDALIEVHDGEELDRALKLPSRLIGINNRNLKTLSVDLATAEQLAPRVPKDRICVGESGLERHEDLQRLAKVGVRTFLVGESLMRQSDVALATRRLLGLAA</sequence>
<dbReference type="InterPro" id="IPR011060">
    <property type="entry name" value="RibuloseP-bd_barrel"/>
</dbReference>
<keyword evidence="13" id="KW-1185">Reference proteome</keyword>
<dbReference type="GO" id="GO:0000162">
    <property type="term" value="P:L-tryptophan biosynthetic process"/>
    <property type="evidence" value="ECO:0007669"/>
    <property type="project" value="UniProtKB-UniRule"/>
</dbReference>
<dbReference type="InterPro" id="IPR013785">
    <property type="entry name" value="Aldolase_TIM"/>
</dbReference>
<keyword evidence="5 10" id="KW-0028">Amino-acid biosynthesis</keyword>
<keyword evidence="9 10" id="KW-0456">Lyase</keyword>
<comment type="catalytic activity">
    <reaction evidence="1 10">
        <text>1-(2-carboxyphenylamino)-1-deoxy-D-ribulose 5-phosphate + H(+) = (1S,2R)-1-C-(indol-3-yl)glycerol 3-phosphate + CO2 + H2O</text>
        <dbReference type="Rhea" id="RHEA:23476"/>
        <dbReference type="ChEBI" id="CHEBI:15377"/>
        <dbReference type="ChEBI" id="CHEBI:15378"/>
        <dbReference type="ChEBI" id="CHEBI:16526"/>
        <dbReference type="ChEBI" id="CHEBI:58613"/>
        <dbReference type="ChEBI" id="CHEBI:58866"/>
        <dbReference type="EC" id="4.1.1.48"/>
    </reaction>
</comment>
<dbReference type="NCBIfam" id="NF001373">
    <property type="entry name" value="PRK00278.1-6"/>
    <property type="match status" value="1"/>
</dbReference>
<evidence type="ECO:0000256" key="3">
    <source>
        <dbReference type="ARBA" id="ARBA00012362"/>
    </source>
</evidence>
<dbReference type="Gene3D" id="3.20.20.70">
    <property type="entry name" value="Aldolase class I"/>
    <property type="match status" value="1"/>
</dbReference>
<keyword evidence="6 10" id="KW-0210">Decarboxylase</keyword>
<dbReference type="Pfam" id="PF00218">
    <property type="entry name" value="IGPS"/>
    <property type="match status" value="1"/>
</dbReference>
<evidence type="ECO:0000313" key="13">
    <source>
        <dbReference type="Proteomes" id="UP000284605"/>
    </source>
</evidence>
<evidence type="ECO:0000259" key="11">
    <source>
        <dbReference type="Pfam" id="PF00218"/>
    </source>
</evidence>
<dbReference type="InterPro" id="IPR013798">
    <property type="entry name" value="Indole-3-glycerol_P_synth_dom"/>
</dbReference>
<organism evidence="12 13">
    <name type="scientific">Oleomonas cavernae</name>
    <dbReference type="NCBI Taxonomy" id="2320859"/>
    <lineage>
        <taxon>Bacteria</taxon>
        <taxon>Pseudomonadati</taxon>
        <taxon>Pseudomonadota</taxon>
        <taxon>Alphaproteobacteria</taxon>
        <taxon>Acetobacterales</taxon>
        <taxon>Acetobacteraceae</taxon>
        <taxon>Oleomonas</taxon>
    </lineage>
</organism>
<dbReference type="FunFam" id="3.20.20.70:FF:000024">
    <property type="entry name" value="Indole-3-glycerol phosphate synthase"/>
    <property type="match status" value="1"/>
</dbReference>
<dbReference type="OrthoDB" id="9804217at2"/>
<dbReference type="PANTHER" id="PTHR22854:SF2">
    <property type="entry name" value="INDOLE-3-GLYCEROL-PHOSPHATE SYNTHASE"/>
    <property type="match status" value="1"/>
</dbReference>
<reference evidence="12 13" key="1">
    <citation type="submission" date="2018-09" db="EMBL/GenBank/DDBJ databases">
        <authorList>
            <person name="Zhu H."/>
        </authorList>
    </citation>
    <scope>NUCLEOTIDE SEQUENCE [LARGE SCALE GENOMIC DNA]</scope>
    <source>
        <strain evidence="12 13">K1W22B-8</strain>
    </source>
</reference>
<dbReference type="GO" id="GO:0004640">
    <property type="term" value="F:phosphoribosylanthranilate isomerase activity"/>
    <property type="evidence" value="ECO:0007669"/>
    <property type="project" value="TreeGrafter"/>
</dbReference>
<evidence type="ECO:0000256" key="9">
    <source>
        <dbReference type="ARBA" id="ARBA00023239"/>
    </source>
</evidence>
<evidence type="ECO:0000256" key="7">
    <source>
        <dbReference type="ARBA" id="ARBA00022822"/>
    </source>
</evidence>
<dbReference type="PANTHER" id="PTHR22854">
    <property type="entry name" value="TRYPTOPHAN BIOSYNTHESIS PROTEIN"/>
    <property type="match status" value="1"/>
</dbReference>
<dbReference type="CDD" id="cd00331">
    <property type="entry name" value="IGPS"/>
    <property type="match status" value="1"/>
</dbReference>
<comment type="pathway">
    <text evidence="2 10">Amino-acid biosynthesis; L-tryptophan biosynthesis; L-tryptophan from chorismate: step 4/5.</text>
</comment>
<evidence type="ECO:0000256" key="8">
    <source>
        <dbReference type="ARBA" id="ARBA00023141"/>
    </source>
</evidence>
<gene>
    <name evidence="10 12" type="primary">trpC</name>
    <name evidence="12" type="ORF">D3874_10645</name>
</gene>
<protein>
    <recommendedName>
        <fullName evidence="4 10">Indole-3-glycerol phosphate synthase</fullName>
        <shortName evidence="10">IGPS</shortName>
        <ecNumber evidence="3 10">4.1.1.48</ecNumber>
    </recommendedName>
</protein>
<dbReference type="GO" id="GO:0004425">
    <property type="term" value="F:indole-3-glycerol-phosphate synthase activity"/>
    <property type="evidence" value="ECO:0007669"/>
    <property type="project" value="UniProtKB-UniRule"/>
</dbReference>